<proteinExistence type="predicted"/>
<reference evidence="2 3" key="1">
    <citation type="journal article" date="2018" name="Arch. Microbiol.">
        <title>New insights into the metabolic potential of the phototrophic purple bacterium Rhodopila globiformis DSM 161(T) from its draft genome sequence and evidence for a vanadium-dependent nitrogenase.</title>
        <authorList>
            <person name="Imhoff J.F."/>
            <person name="Rahn T."/>
            <person name="Kunzel S."/>
            <person name="Neulinger S.C."/>
        </authorList>
    </citation>
    <scope>NUCLEOTIDE SEQUENCE [LARGE SCALE GENOMIC DNA]</scope>
    <source>
        <strain evidence="2 3">DSM 161</strain>
    </source>
</reference>
<evidence type="ECO:0000313" key="3">
    <source>
        <dbReference type="Proteomes" id="UP000239724"/>
    </source>
</evidence>
<accession>A0A2S6NK11</accession>
<gene>
    <name evidence="2" type="ORF">CCS01_08020</name>
</gene>
<evidence type="ECO:0000313" key="2">
    <source>
        <dbReference type="EMBL" id="PPQ35286.1"/>
    </source>
</evidence>
<evidence type="ECO:0000256" key="1">
    <source>
        <dbReference type="SAM" id="MobiDB-lite"/>
    </source>
</evidence>
<name>A0A2S6NK11_RHOGL</name>
<feature type="compositionally biased region" description="Basic and acidic residues" evidence="1">
    <location>
        <begin position="46"/>
        <end position="65"/>
    </location>
</feature>
<dbReference type="Proteomes" id="UP000239724">
    <property type="component" value="Unassembled WGS sequence"/>
</dbReference>
<dbReference type="AlphaFoldDB" id="A0A2S6NK11"/>
<organism evidence="2 3">
    <name type="scientific">Rhodopila globiformis</name>
    <name type="common">Rhodopseudomonas globiformis</name>
    <dbReference type="NCBI Taxonomy" id="1071"/>
    <lineage>
        <taxon>Bacteria</taxon>
        <taxon>Pseudomonadati</taxon>
        <taxon>Pseudomonadota</taxon>
        <taxon>Alphaproteobacteria</taxon>
        <taxon>Acetobacterales</taxon>
        <taxon>Acetobacteraceae</taxon>
        <taxon>Rhodopila</taxon>
    </lineage>
</organism>
<comment type="caution">
    <text evidence="2">The sequence shown here is derived from an EMBL/GenBank/DDBJ whole genome shotgun (WGS) entry which is preliminary data.</text>
</comment>
<feature type="region of interest" description="Disordered" evidence="1">
    <location>
        <begin position="1"/>
        <end position="65"/>
    </location>
</feature>
<sequence length="65" mass="6854">MIAIRNGPAVDSGIPTAGRDHALPGMPVQADATANRMQVGTSPAMERAEDFPRPPDPDEDLRQSG</sequence>
<keyword evidence="3" id="KW-1185">Reference proteome</keyword>
<protein>
    <submittedName>
        <fullName evidence="2">Uncharacterized protein</fullName>
    </submittedName>
</protein>
<dbReference type="EMBL" id="NHRY01000075">
    <property type="protein sequence ID" value="PPQ35286.1"/>
    <property type="molecule type" value="Genomic_DNA"/>
</dbReference>